<dbReference type="GeneID" id="54407376"/>
<comment type="catalytic activity">
    <reaction evidence="1">
        <text>Endonucleolytic cleavage of RNA, removing extra 3' nucleotides from tRNA precursor, generating 3' termini of tRNAs. A 3'-hydroxy group is left at the tRNA terminus and a 5'-phosphoryl group is left at the trailer molecule.</text>
        <dbReference type="EC" id="3.1.26.11"/>
    </reaction>
</comment>
<keyword evidence="8" id="KW-0255">Endonuclease</keyword>
<dbReference type="InterPro" id="IPR020904">
    <property type="entry name" value="Sc_DH/Rdtase_CS"/>
</dbReference>
<dbReference type="InterPro" id="IPR027794">
    <property type="entry name" value="tRNase_Z_dom"/>
</dbReference>
<dbReference type="PRINTS" id="PR00081">
    <property type="entry name" value="GDHRDH"/>
</dbReference>
<keyword evidence="10" id="KW-0862">Zinc</keyword>
<comment type="similarity">
    <text evidence="3">Belongs to the RNase Z family.</text>
</comment>
<proteinExistence type="inferred from homology"/>
<evidence type="ECO:0000256" key="6">
    <source>
        <dbReference type="ARBA" id="ARBA00022722"/>
    </source>
</evidence>
<feature type="domain" description="tRNase Z endonuclease" evidence="14">
    <location>
        <begin position="415"/>
        <end position="477"/>
    </location>
</feature>
<protein>
    <recommendedName>
        <fullName evidence="4">ribonuclease Z</fullName>
        <ecNumber evidence="4">3.1.26.11</ecNumber>
    </recommendedName>
</protein>
<keyword evidence="6" id="KW-0540">Nuclease</keyword>
<feature type="compositionally biased region" description="Basic residues" evidence="12">
    <location>
        <begin position="1384"/>
        <end position="1395"/>
    </location>
</feature>
<dbReference type="PANTHER" id="PTHR12553:SF49">
    <property type="entry name" value="ZINC PHOSPHODIESTERASE ELAC PROTEIN 2"/>
    <property type="match status" value="1"/>
</dbReference>
<dbReference type="Pfam" id="PF00753">
    <property type="entry name" value="Lactamase_B"/>
    <property type="match status" value="1"/>
</dbReference>
<dbReference type="CDD" id="cd07718">
    <property type="entry name" value="RNaseZ_ELAC1_ELAC2-C-term-like_MBL-fold"/>
    <property type="match status" value="1"/>
</dbReference>
<comment type="cofactor">
    <cofactor evidence="2">
        <name>Zn(2+)</name>
        <dbReference type="ChEBI" id="CHEBI:29105"/>
    </cofactor>
</comment>
<dbReference type="GO" id="GO:0005739">
    <property type="term" value="C:mitochondrion"/>
    <property type="evidence" value="ECO:0007669"/>
    <property type="project" value="TreeGrafter"/>
</dbReference>
<feature type="compositionally biased region" description="Pro residues" evidence="12">
    <location>
        <begin position="1294"/>
        <end position="1303"/>
    </location>
</feature>
<keyword evidence="5" id="KW-0819">tRNA processing</keyword>
<feature type="region of interest" description="Disordered" evidence="12">
    <location>
        <begin position="1251"/>
        <end position="1311"/>
    </location>
</feature>
<evidence type="ECO:0000313" key="15">
    <source>
        <dbReference type="EMBL" id="KAF2124660.1"/>
    </source>
</evidence>
<dbReference type="GO" id="GO:1990180">
    <property type="term" value="P:mitochondrial tRNA 3'-end processing"/>
    <property type="evidence" value="ECO:0007669"/>
    <property type="project" value="TreeGrafter"/>
</dbReference>
<dbReference type="InterPro" id="IPR036291">
    <property type="entry name" value="NAD(P)-bd_dom_sf"/>
</dbReference>
<dbReference type="RefSeq" id="XP_033519053.1">
    <property type="nucleotide sequence ID" value="XM_033666944.1"/>
</dbReference>
<gene>
    <name evidence="15" type="ORF">P153DRAFT_360857</name>
</gene>
<keyword evidence="11" id="KW-0521">NADP</keyword>
<accession>A0A6A5ZYI8</accession>
<sequence>MASVAVAVERQTTFRNVIISGGARGIGRAFARMFLEAGHRVYIFDIDEDELEHTTKVHLKAYHEDGRLRSALCDLRNVEDIRAKVKEAAEFFNSHIDVLINNGGIASPFWRDGKDMENPDTISEWQAYMETNLTAPFAMSQACIPYMKARLSDAQDGAHKIQVTGPCIIHIGSFRAHQSDANQEGYASSKAGLLGLMHSMAISLGAFGIRVNLIAPGRIKVAHESKEGDEAGTNWEGQISDKDIADHPTNRAGRPRDVVDAALYLIDAGFVTGQEITVDGGALKMKKRITISTTRCSFLALRPPLTARVFTCRAFTTTTLRLAKNSALESLQDLASKHQKSCSEKTATYAPPRPVPIAVRAHFHAHSGNNRPGGCNWKRDTLLEPLHIRNSVPEPKSQVHGTSSSHHGSMTSSVEIITTPTADTPGTTLLLRTARQHYVFGSQGEGVQRAMVQQGTRLLKAQDFFLTGRTEWKNIGGLVGSILTLSDSATNSYSTAWEVWNKNKKGEEPSKPHFNVYGPPNLKHAISTCRRFIFRTGAPLVATEYSGEAPEKHSDNGDILPSWEDSNIQVWALAVSPANQEVDAQAEADLESRRRFYDANLNAFEEHQASENESTADREARYDRIRALTVKYMFDSNWSFDKLVERHISEVETTTPMYVRNHDTHGYVPYTGPKPGGQDALPDITVWTRTPWPGAKIMALPPTKPAPQCVSYIVRTFPARGAFDVKRAKELGVKPGPTFGKLSSGESVQNEKGEWITPDQVLGPDKPGQGIAILDVPSIGYLKSIVQREELTSAQVMSGIGAVVWILGPGLASHPILHNFMNKLANVEHVISSVDSCPNRLTFDSVAGQTTRLAHVDPTRYTIPMHDCKTLPQNSLYGFGLVNSSPLPKEAVVADRGMTFTLMPKFVKKADSVTPLFNPTTAMEHLSPEVIELAKLAQQAVKDDHKSMQTWRQLVARPDTEVTTLGTGSALPSKYRNVSATLVRVPGVGNYLFDCGENTLGQLQRMFQPEELVQIIKDLRMIWISHLHADHHLGTASVIRAWYAIKHGSVPNSKPFDTSSLVSNASEYGLSIISHRGMIQWLHEYSSVEDFGYSRILPLEITPVETSQSSGSYLSVVNALHREESGKKIEQKDYETLIGFSDIQSVKVSHCHGSMAVCVTFPPSSSDPAHVKPLKVSYSGDCRPSWHFATVGRDTTVLIHEATFDDELAGDAKAKKHSTTSEALRIGAKMEAKTVVLTHFSQRYQKIPVLQTVQDGEQEDTSTQAKESAEDAVHDEEGDGDTTMGNPDIRPTPASTPAPPPSLPLQTSSLQQNGRIVRIRNKDMKVAIAFDYMRVKIGEIVELDKFNEALNELLVKEKDDEVVLGEGAVNGNGKRGSEDEQAGKKKKDKKSKRNN</sequence>
<evidence type="ECO:0000256" key="9">
    <source>
        <dbReference type="ARBA" id="ARBA00022801"/>
    </source>
</evidence>
<dbReference type="Gene3D" id="3.40.50.720">
    <property type="entry name" value="NAD(P)-binding Rossmann-like Domain"/>
    <property type="match status" value="1"/>
</dbReference>
<organism evidence="15 16">
    <name type="scientific">Dothidotthia symphoricarpi CBS 119687</name>
    <dbReference type="NCBI Taxonomy" id="1392245"/>
    <lineage>
        <taxon>Eukaryota</taxon>
        <taxon>Fungi</taxon>
        <taxon>Dikarya</taxon>
        <taxon>Ascomycota</taxon>
        <taxon>Pezizomycotina</taxon>
        <taxon>Dothideomycetes</taxon>
        <taxon>Pleosporomycetidae</taxon>
        <taxon>Pleosporales</taxon>
        <taxon>Dothidotthiaceae</taxon>
        <taxon>Dothidotthia</taxon>
    </lineage>
</organism>
<evidence type="ECO:0000256" key="5">
    <source>
        <dbReference type="ARBA" id="ARBA00022694"/>
    </source>
</evidence>
<feature type="domain" description="Metallo-beta-lactamase" evidence="13">
    <location>
        <begin position="977"/>
        <end position="1059"/>
    </location>
</feature>
<evidence type="ECO:0000313" key="16">
    <source>
        <dbReference type="Proteomes" id="UP000799771"/>
    </source>
</evidence>
<dbReference type="InterPro" id="IPR002347">
    <property type="entry name" value="SDR_fam"/>
</dbReference>
<dbReference type="GO" id="GO:0046872">
    <property type="term" value="F:metal ion binding"/>
    <property type="evidence" value="ECO:0007669"/>
    <property type="project" value="UniProtKB-KW"/>
</dbReference>
<feature type="region of interest" description="Disordered" evidence="12">
    <location>
        <begin position="225"/>
        <end position="252"/>
    </location>
</feature>
<evidence type="ECO:0000256" key="1">
    <source>
        <dbReference type="ARBA" id="ARBA00000402"/>
    </source>
</evidence>
<feature type="compositionally biased region" description="Basic and acidic residues" evidence="12">
    <location>
        <begin position="239"/>
        <end position="252"/>
    </location>
</feature>
<evidence type="ECO:0000256" key="3">
    <source>
        <dbReference type="ARBA" id="ARBA00007823"/>
    </source>
</evidence>
<evidence type="ECO:0000256" key="4">
    <source>
        <dbReference type="ARBA" id="ARBA00012477"/>
    </source>
</evidence>
<dbReference type="InterPro" id="IPR047151">
    <property type="entry name" value="RNZ2-like"/>
</dbReference>
<evidence type="ECO:0000256" key="8">
    <source>
        <dbReference type="ARBA" id="ARBA00022759"/>
    </source>
</evidence>
<feature type="region of interest" description="Disordered" evidence="12">
    <location>
        <begin position="1365"/>
        <end position="1395"/>
    </location>
</feature>
<dbReference type="SUPFAM" id="SSF51735">
    <property type="entry name" value="NAD(P)-binding Rossmann-fold domains"/>
    <property type="match status" value="1"/>
</dbReference>
<dbReference type="OrthoDB" id="527344at2759"/>
<evidence type="ECO:0000256" key="11">
    <source>
        <dbReference type="ARBA" id="ARBA00022857"/>
    </source>
</evidence>
<name>A0A6A5ZYI8_9PLEO</name>
<dbReference type="Pfam" id="PF13691">
    <property type="entry name" value="Lactamase_B_4"/>
    <property type="match status" value="1"/>
</dbReference>
<evidence type="ECO:0000256" key="12">
    <source>
        <dbReference type="SAM" id="MobiDB-lite"/>
    </source>
</evidence>
<dbReference type="InterPro" id="IPR036866">
    <property type="entry name" value="RibonucZ/Hydroxyglut_hydro"/>
</dbReference>
<evidence type="ECO:0000259" key="14">
    <source>
        <dbReference type="Pfam" id="PF13691"/>
    </source>
</evidence>
<dbReference type="PRINTS" id="PR00080">
    <property type="entry name" value="SDRFAMILY"/>
</dbReference>
<dbReference type="Proteomes" id="UP000799771">
    <property type="component" value="Unassembled WGS sequence"/>
</dbReference>
<keyword evidence="7" id="KW-0479">Metal-binding</keyword>
<dbReference type="SUPFAM" id="SSF56281">
    <property type="entry name" value="Metallo-hydrolase/oxidoreductase"/>
    <property type="match status" value="2"/>
</dbReference>
<dbReference type="GO" id="GO:0042781">
    <property type="term" value="F:3'-tRNA processing endoribonuclease activity"/>
    <property type="evidence" value="ECO:0007669"/>
    <property type="project" value="UniProtKB-EC"/>
</dbReference>
<keyword evidence="9" id="KW-0378">Hydrolase</keyword>
<evidence type="ECO:0000256" key="2">
    <source>
        <dbReference type="ARBA" id="ARBA00001947"/>
    </source>
</evidence>
<feature type="compositionally biased region" description="Polar residues" evidence="12">
    <location>
        <begin position="1251"/>
        <end position="1266"/>
    </location>
</feature>
<dbReference type="Gene3D" id="3.60.15.10">
    <property type="entry name" value="Ribonuclease Z/Hydroxyacylglutathione hydrolase-like"/>
    <property type="match status" value="2"/>
</dbReference>
<dbReference type="InterPro" id="IPR001279">
    <property type="entry name" value="Metallo-B-lactamas"/>
</dbReference>
<dbReference type="PANTHER" id="PTHR12553">
    <property type="entry name" value="ZINC PHOSPHODIESTERASE ELAC PROTEIN 2"/>
    <property type="match status" value="1"/>
</dbReference>
<dbReference type="EC" id="3.1.26.11" evidence="4"/>
<keyword evidence="16" id="KW-1185">Reference proteome</keyword>
<reference evidence="15" key="1">
    <citation type="journal article" date="2020" name="Stud. Mycol.">
        <title>101 Dothideomycetes genomes: a test case for predicting lifestyles and emergence of pathogens.</title>
        <authorList>
            <person name="Haridas S."/>
            <person name="Albert R."/>
            <person name="Binder M."/>
            <person name="Bloem J."/>
            <person name="Labutti K."/>
            <person name="Salamov A."/>
            <person name="Andreopoulos B."/>
            <person name="Baker S."/>
            <person name="Barry K."/>
            <person name="Bills G."/>
            <person name="Bluhm B."/>
            <person name="Cannon C."/>
            <person name="Castanera R."/>
            <person name="Culley D."/>
            <person name="Daum C."/>
            <person name="Ezra D."/>
            <person name="Gonzalez J."/>
            <person name="Henrissat B."/>
            <person name="Kuo A."/>
            <person name="Liang C."/>
            <person name="Lipzen A."/>
            <person name="Lutzoni F."/>
            <person name="Magnuson J."/>
            <person name="Mondo S."/>
            <person name="Nolan M."/>
            <person name="Ohm R."/>
            <person name="Pangilinan J."/>
            <person name="Park H.-J."/>
            <person name="Ramirez L."/>
            <person name="Alfaro M."/>
            <person name="Sun H."/>
            <person name="Tritt A."/>
            <person name="Yoshinaga Y."/>
            <person name="Zwiers L.-H."/>
            <person name="Turgeon B."/>
            <person name="Goodwin S."/>
            <person name="Spatafora J."/>
            <person name="Crous P."/>
            <person name="Grigoriev I."/>
        </authorList>
    </citation>
    <scope>NUCLEOTIDE SEQUENCE</scope>
    <source>
        <strain evidence="15">CBS 119687</strain>
    </source>
</reference>
<evidence type="ECO:0000256" key="10">
    <source>
        <dbReference type="ARBA" id="ARBA00022833"/>
    </source>
</evidence>
<evidence type="ECO:0000259" key="13">
    <source>
        <dbReference type="Pfam" id="PF00753"/>
    </source>
</evidence>
<dbReference type="Pfam" id="PF13561">
    <property type="entry name" value="adh_short_C2"/>
    <property type="match status" value="1"/>
</dbReference>
<dbReference type="CDD" id="cd05233">
    <property type="entry name" value="SDR_c"/>
    <property type="match status" value="1"/>
</dbReference>
<evidence type="ECO:0000256" key="7">
    <source>
        <dbReference type="ARBA" id="ARBA00022723"/>
    </source>
</evidence>
<dbReference type="EMBL" id="ML977518">
    <property type="protein sequence ID" value="KAF2124660.1"/>
    <property type="molecule type" value="Genomic_DNA"/>
</dbReference>
<dbReference type="PROSITE" id="PS00061">
    <property type="entry name" value="ADH_SHORT"/>
    <property type="match status" value="1"/>
</dbReference>